<dbReference type="Pfam" id="PF01208">
    <property type="entry name" value="URO-D"/>
    <property type="match status" value="1"/>
</dbReference>
<dbReference type="RefSeq" id="WP_126305911.1">
    <property type="nucleotide sequence ID" value="NZ_AP018449.1"/>
</dbReference>
<evidence type="ECO:0000259" key="1">
    <source>
        <dbReference type="Pfam" id="PF01208"/>
    </source>
</evidence>
<dbReference type="PANTHER" id="PTHR47099:SF1">
    <property type="entry name" value="METHYLCOBAMIDE:COM METHYLTRANSFERASE MTBA"/>
    <property type="match status" value="1"/>
</dbReference>
<dbReference type="KEGG" id="mana:MAMMFC1_00337"/>
<dbReference type="OrthoDB" id="9780425at2"/>
<dbReference type="AlphaFoldDB" id="A0A348AF56"/>
<dbReference type="GO" id="GO:0004853">
    <property type="term" value="F:uroporphyrinogen decarboxylase activity"/>
    <property type="evidence" value="ECO:0007669"/>
    <property type="project" value="InterPro"/>
</dbReference>
<dbReference type="Gene3D" id="3.20.20.210">
    <property type="match status" value="1"/>
</dbReference>
<dbReference type="InterPro" id="IPR000257">
    <property type="entry name" value="Uroporphyrinogen_deCOase"/>
</dbReference>
<evidence type="ECO:0000313" key="2">
    <source>
        <dbReference type="EMBL" id="BBB89704.1"/>
    </source>
</evidence>
<organism evidence="2 3">
    <name type="scientific">Methylomusa anaerophila</name>
    <dbReference type="NCBI Taxonomy" id="1930071"/>
    <lineage>
        <taxon>Bacteria</taxon>
        <taxon>Bacillati</taxon>
        <taxon>Bacillota</taxon>
        <taxon>Negativicutes</taxon>
        <taxon>Selenomonadales</taxon>
        <taxon>Sporomusaceae</taxon>
        <taxon>Methylomusa</taxon>
    </lineage>
</organism>
<dbReference type="InterPro" id="IPR052024">
    <property type="entry name" value="Methanogen_methyltrans"/>
</dbReference>
<dbReference type="SUPFAM" id="SSF51726">
    <property type="entry name" value="UROD/MetE-like"/>
    <property type="match status" value="1"/>
</dbReference>
<dbReference type="Proteomes" id="UP000276437">
    <property type="component" value="Chromosome"/>
</dbReference>
<dbReference type="InterPro" id="IPR038071">
    <property type="entry name" value="UROD/MetE-like_sf"/>
</dbReference>
<keyword evidence="3" id="KW-1185">Reference proteome</keyword>
<dbReference type="PANTHER" id="PTHR47099">
    <property type="entry name" value="METHYLCOBAMIDE:COM METHYLTRANSFERASE MTBA"/>
    <property type="match status" value="1"/>
</dbReference>
<reference evidence="2 3" key="1">
    <citation type="journal article" date="2018" name="Int. J. Syst. Evol. Microbiol.">
        <title>Methylomusa anaerophila gen. nov., sp. nov., an anaerobic methanol-utilizing bacterium isolated from a microbial fuel cell.</title>
        <authorList>
            <person name="Amano N."/>
            <person name="Yamamuro A."/>
            <person name="Miyahara M."/>
            <person name="Kouzuma A."/>
            <person name="Abe T."/>
            <person name="Watanabe K."/>
        </authorList>
    </citation>
    <scope>NUCLEOTIDE SEQUENCE [LARGE SCALE GENOMIC DNA]</scope>
    <source>
        <strain evidence="2 3">MMFC1</strain>
    </source>
</reference>
<feature type="domain" description="Uroporphyrinogen decarboxylase (URO-D)" evidence="1">
    <location>
        <begin position="11"/>
        <end position="99"/>
    </location>
</feature>
<accession>A0A348AF56</accession>
<protein>
    <submittedName>
        <fullName evidence="2">Uroporphyrinogen decarboxylase</fullName>
    </submittedName>
</protein>
<dbReference type="EMBL" id="AP018449">
    <property type="protein sequence ID" value="BBB89704.1"/>
    <property type="molecule type" value="Genomic_DNA"/>
</dbReference>
<evidence type="ECO:0000313" key="3">
    <source>
        <dbReference type="Proteomes" id="UP000276437"/>
    </source>
</evidence>
<dbReference type="GO" id="GO:0006779">
    <property type="term" value="P:porphyrin-containing compound biosynthetic process"/>
    <property type="evidence" value="ECO:0007669"/>
    <property type="project" value="InterPro"/>
</dbReference>
<name>A0A348AF56_9FIRM</name>
<proteinExistence type="predicted"/>
<gene>
    <name evidence="2" type="ORF">MAMMFC1_00337</name>
</gene>
<sequence>MSFCGLTEQMTPKERIKAFKEGKPYDRIPCSLNVGAHAARVIGIKVSEYHQSADRLVEAQVAAYKKYGTESVGLHPNIIAAIGAKVIYPEQSTPYVAKQCCWGLRQMWLKM</sequence>